<dbReference type="Gramene" id="AUR62034534-RA">
    <property type="protein sequence ID" value="AUR62034534-RA:cds"/>
    <property type="gene ID" value="AUR62034534"/>
</dbReference>
<dbReference type="EnsemblPlants" id="AUR62034534-RA">
    <property type="protein sequence ID" value="AUR62034534-RA:cds"/>
    <property type="gene ID" value="AUR62034534"/>
</dbReference>
<keyword evidence="3" id="KW-1185">Reference proteome</keyword>
<feature type="domain" description="Thioredoxin" evidence="1">
    <location>
        <begin position="32"/>
        <end position="79"/>
    </location>
</feature>
<dbReference type="InterPro" id="IPR013766">
    <property type="entry name" value="Thioredoxin_domain"/>
</dbReference>
<organism evidence="2 3">
    <name type="scientific">Chenopodium quinoa</name>
    <name type="common">Quinoa</name>
    <dbReference type="NCBI Taxonomy" id="63459"/>
    <lineage>
        <taxon>Eukaryota</taxon>
        <taxon>Viridiplantae</taxon>
        <taxon>Streptophyta</taxon>
        <taxon>Embryophyta</taxon>
        <taxon>Tracheophyta</taxon>
        <taxon>Spermatophyta</taxon>
        <taxon>Magnoliopsida</taxon>
        <taxon>eudicotyledons</taxon>
        <taxon>Gunneridae</taxon>
        <taxon>Pentapetalae</taxon>
        <taxon>Caryophyllales</taxon>
        <taxon>Chenopodiaceae</taxon>
        <taxon>Chenopodioideae</taxon>
        <taxon>Atripliceae</taxon>
        <taxon>Chenopodium</taxon>
    </lineage>
</organism>
<dbReference type="AlphaFoldDB" id="A0A803MSI3"/>
<dbReference type="Gene3D" id="3.40.30.10">
    <property type="entry name" value="Glutaredoxin"/>
    <property type="match status" value="1"/>
</dbReference>
<dbReference type="InterPro" id="IPR050620">
    <property type="entry name" value="Thioredoxin_H-type-like"/>
</dbReference>
<evidence type="ECO:0000313" key="2">
    <source>
        <dbReference type="EnsemblPlants" id="AUR62034534-RA:cds"/>
    </source>
</evidence>
<sequence>MAPILSEFANKYEDVLFLKVDVDELKLHLLGVAVLQINCFQTVAEDFKVDSMPTFVFLKQGKVVDRFVGANKESLLKLVTEHSGRSLPEVDPTPST</sequence>
<protein>
    <recommendedName>
        <fullName evidence="1">Thioredoxin domain-containing protein</fullName>
    </recommendedName>
</protein>
<reference evidence="2" key="2">
    <citation type="submission" date="2021-03" db="UniProtKB">
        <authorList>
            <consortium name="EnsemblPlants"/>
        </authorList>
    </citation>
    <scope>IDENTIFICATION</scope>
</reference>
<dbReference type="SUPFAM" id="SSF52833">
    <property type="entry name" value="Thioredoxin-like"/>
    <property type="match status" value="1"/>
</dbReference>
<accession>A0A803MSI3</accession>
<evidence type="ECO:0000313" key="3">
    <source>
        <dbReference type="Proteomes" id="UP000596660"/>
    </source>
</evidence>
<dbReference type="PANTHER" id="PTHR10438:SF458">
    <property type="entry name" value="THIOREDOXIN H1-LIKE"/>
    <property type="match status" value="1"/>
</dbReference>
<name>A0A803MSI3_CHEQI</name>
<evidence type="ECO:0000259" key="1">
    <source>
        <dbReference type="Pfam" id="PF00085"/>
    </source>
</evidence>
<dbReference type="CDD" id="cd02947">
    <property type="entry name" value="TRX_family"/>
    <property type="match status" value="1"/>
</dbReference>
<proteinExistence type="predicted"/>
<dbReference type="Proteomes" id="UP000596660">
    <property type="component" value="Unplaced"/>
</dbReference>
<dbReference type="PANTHER" id="PTHR10438">
    <property type="entry name" value="THIOREDOXIN"/>
    <property type="match status" value="1"/>
</dbReference>
<dbReference type="Pfam" id="PF00085">
    <property type="entry name" value="Thioredoxin"/>
    <property type="match status" value="1"/>
</dbReference>
<reference evidence="2" key="1">
    <citation type="journal article" date="2017" name="Nature">
        <title>The genome of Chenopodium quinoa.</title>
        <authorList>
            <person name="Jarvis D.E."/>
            <person name="Ho Y.S."/>
            <person name="Lightfoot D.J."/>
            <person name="Schmoeckel S.M."/>
            <person name="Li B."/>
            <person name="Borm T.J.A."/>
            <person name="Ohyanagi H."/>
            <person name="Mineta K."/>
            <person name="Michell C.T."/>
            <person name="Saber N."/>
            <person name="Kharbatia N.M."/>
            <person name="Rupper R.R."/>
            <person name="Sharp A.R."/>
            <person name="Dally N."/>
            <person name="Boughton B.A."/>
            <person name="Woo Y.H."/>
            <person name="Gao G."/>
            <person name="Schijlen E.G.W.M."/>
            <person name="Guo X."/>
            <person name="Momin A.A."/>
            <person name="Negrao S."/>
            <person name="Al-Babili S."/>
            <person name="Gehring C."/>
            <person name="Roessner U."/>
            <person name="Jung C."/>
            <person name="Murphy K."/>
            <person name="Arold S.T."/>
            <person name="Gojobori T."/>
            <person name="van der Linden C.G."/>
            <person name="van Loo E.N."/>
            <person name="Jellen E.N."/>
            <person name="Maughan P.J."/>
            <person name="Tester M."/>
        </authorList>
    </citation>
    <scope>NUCLEOTIDE SEQUENCE [LARGE SCALE GENOMIC DNA]</scope>
    <source>
        <strain evidence="2">cv. PI 614886</strain>
    </source>
</reference>
<dbReference type="InterPro" id="IPR036249">
    <property type="entry name" value="Thioredoxin-like_sf"/>
</dbReference>